<dbReference type="InterPro" id="IPR027417">
    <property type="entry name" value="P-loop_NTPase"/>
</dbReference>
<comment type="cofactor">
    <cofactor evidence="6">
        <name>K(+)</name>
        <dbReference type="ChEBI" id="CHEBI:29103"/>
    </cofactor>
    <text evidence="6">Binds 1 potassium ion per subunit.</text>
</comment>
<comment type="subunit">
    <text evidence="6">Homodimer. Heterotetramer of two MnmE and two MnmG subunits.</text>
</comment>
<feature type="binding site" evidence="6">
    <location>
        <begin position="269"/>
        <end position="272"/>
    </location>
    <ligand>
        <name>GTP</name>
        <dbReference type="ChEBI" id="CHEBI:37565"/>
    </ligand>
</feature>
<dbReference type="CDD" id="cd04164">
    <property type="entry name" value="trmE"/>
    <property type="match status" value="1"/>
</dbReference>
<evidence type="ECO:0000256" key="6">
    <source>
        <dbReference type="HAMAP-Rule" id="MF_00379"/>
    </source>
</evidence>
<keyword evidence="6" id="KW-0460">Magnesium</keyword>
<dbReference type="Gene3D" id="1.20.120.430">
    <property type="entry name" value="tRNA modification GTPase MnmE domain 2"/>
    <property type="match status" value="1"/>
</dbReference>
<dbReference type="Pfam" id="PF01926">
    <property type="entry name" value="MMR_HSR1"/>
    <property type="match status" value="1"/>
</dbReference>
<keyword evidence="3 6" id="KW-0547">Nucleotide-binding</keyword>
<dbReference type="InterPro" id="IPR004520">
    <property type="entry name" value="GTPase_MnmE"/>
</dbReference>
<name>A0ABT3YAB4_9HYPH</name>
<feature type="binding site" evidence="6">
    <location>
        <position position="249"/>
    </location>
    <ligand>
        <name>K(+)</name>
        <dbReference type="ChEBI" id="CHEBI:29103"/>
    </ligand>
</feature>
<feature type="binding site" evidence="6">
    <location>
        <position position="246"/>
    </location>
    <ligand>
        <name>K(+)</name>
        <dbReference type="ChEBI" id="CHEBI:29103"/>
    </ligand>
</feature>
<dbReference type="Pfam" id="PF10396">
    <property type="entry name" value="TrmE_N"/>
    <property type="match status" value="1"/>
</dbReference>
<dbReference type="Gene3D" id="3.40.50.300">
    <property type="entry name" value="P-loop containing nucleotide triphosphate hydrolases"/>
    <property type="match status" value="1"/>
</dbReference>
<evidence type="ECO:0000313" key="10">
    <source>
        <dbReference type="Proteomes" id="UP001081283"/>
    </source>
</evidence>
<evidence type="ECO:0000256" key="2">
    <source>
        <dbReference type="ARBA" id="ARBA00022694"/>
    </source>
</evidence>
<keyword evidence="5 6" id="KW-0342">GTP-binding</keyword>
<evidence type="ECO:0000256" key="1">
    <source>
        <dbReference type="ARBA" id="ARBA00011043"/>
    </source>
</evidence>
<keyword evidence="10" id="KW-1185">Reference proteome</keyword>
<dbReference type="CDD" id="cd14858">
    <property type="entry name" value="TrmE_N"/>
    <property type="match status" value="1"/>
</dbReference>
<comment type="function">
    <text evidence="6">Exhibits a very high intrinsic GTPase hydrolysis rate. Involved in the addition of a carboxymethylaminomethyl (cmnm) group at the wobble position (U34) of certain tRNAs, forming tRNA-cmnm(5)s(2)U34.</text>
</comment>
<dbReference type="InterPro" id="IPR027368">
    <property type="entry name" value="MnmE_dom2"/>
</dbReference>
<dbReference type="InterPro" id="IPR031168">
    <property type="entry name" value="G_TrmE"/>
</dbReference>
<keyword evidence="6" id="KW-0963">Cytoplasm</keyword>
<feature type="binding site" evidence="6">
    <location>
        <position position="225"/>
    </location>
    <ligand>
        <name>K(+)</name>
        <dbReference type="ChEBI" id="CHEBI:29103"/>
    </ligand>
</feature>
<organism evidence="9 10">
    <name type="scientific">Hoeflea ulvae</name>
    <dbReference type="NCBI Taxonomy" id="2983764"/>
    <lineage>
        <taxon>Bacteria</taxon>
        <taxon>Pseudomonadati</taxon>
        <taxon>Pseudomonadota</taxon>
        <taxon>Alphaproteobacteria</taxon>
        <taxon>Hyphomicrobiales</taxon>
        <taxon>Rhizobiaceae</taxon>
        <taxon>Hoeflea</taxon>
    </lineage>
</organism>
<keyword evidence="6" id="KW-0479">Metal-binding</keyword>
<dbReference type="PANTHER" id="PTHR42714">
    <property type="entry name" value="TRNA MODIFICATION GTPASE GTPBP3"/>
    <property type="match status" value="1"/>
</dbReference>
<comment type="similarity">
    <text evidence="1 6 7">Belongs to the TRAFAC class TrmE-Era-EngA-EngB-Septin-like GTPase superfamily. TrmE GTPase family.</text>
</comment>
<feature type="binding site" evidence="6">
    <location>
        <position position="229"/>
    </location>
    <ligand>
        <name>Mg(2+)</name>
        <dbReference type="ChEBI" id="CHEBI:18420"/>
    </ligand>
</feature>
<keyword evidence="2 6" id="KW-0819">tRNA processing</keyword>
<evidence type="ECO:0000256" key="7">
    <source>
        <dbReference type="RuleBase" id="RU003313"/>
    </source>
</evidence>
<dbReference type="InterPro" id="IPR027266">
    <property type="entry name" value="TrmE/GcvT-like"/>
</dbReference>
<dbReference type="NCBIfam" id="NF003661">
    <property type="entry name" value="PRK05291.1-3"/>
    <property type="match status" value="1"/>
</dbReference>
<dbReference type="EC" id="3.6.-.-" evidence="6"/>
<keyword evidence="4 6" id="KW-0630">Potassium</keyword>
<dbReference type="EMBL" id="JAOVZQ010000001">
    <property type="protein sequence ID" value="MCY0092813.1"/>
    <property type="molecule type" value="Genomic_DNA"/>
</dbReference>
<reference evidence="9" key="1">
    <citation type="submission" date="2022-10" db="EMBL/GenBank/DDBJ databases">
        <title>Hoeflea sp. J2-29, isolated from marine algae.</title>
        <authorList>
            <person name="Kristyanto S."/>
            <person name="Kim J.M."/>
            <person name="Jeon C.O."/>
        </authorList>
    </citation>
    <scope>NUCLEOTIDE SEQUENCE</scope>
    <source>
        <strain evidence="9">J2-29</strain>
    </source>
</reference>
<evidence type="ECO:0000256" key="4">
    <source>
        <dbReference type="ARBA" id="ARBA00022958"/>
    </source>
</evidence>
<feature type="domain" description="TrmE-type G" evidence="8">
    <location>
        <begin position="215"/>
        <end position="364"/>
    </location>
</feature>
<dbReference type="HAMAP" id="MF_00379">
    <property type="entry name" value="GTPase_MnmE"/>
    <property type="match status" value="1"/>
</dbReference>
<dbReference type="InterPro" id="IPR005225">
    <property type="entry name" value="Small_GTP-bd"/>
</dbReference>
<keyword evidence="6 9" id="KW-0378">Hydrolase</keyword>
<comment type="subcellular location">
    <subcellularLocation>
        <location evidence="6">Cytoplasm</location>
    </subcellularLocation>
</comment>
<accession>A0ABT3YAB4</accession>
<dbReference type="SUPFAM" id="SSF52540">
    <property type="entry name" value="P-loop containing nucleoside triphosphate hydrolases"/>
    <property type="match status" value="1"/>
</dbReference>
<dbReference type="PANTHER" id="PTHR42714:SF2">
    <property type="entry name" value="TRNA MODIFICATION GTPASE GTPBP3, MITOCHONDRIAL"/>
    <property type="match status" value="1"/>
</dbReference>
<dbReference type="RefSeq" id="WP_267610784.1">
    <property type="nucleotide sequence ID" value="NZ_JAOVZQ010000001.1"/>
</dbReference>
<protein>
    <recommendedName>
        <fullName evidence="6">tRNA modification GTPase MnmE</fullName>
        <ecNumber evidence="6">3.6.-.-</ecNumber>
    </recommendedName>
</protein>
<gene>
    <name evidence="6 9" type="primary">mnmE</name>
    <name evidence="6" type="synonym">trmE</name>
    <name evidence="9" type="ORF">OEG82_01980</name>
</gene>
<evidence type="ECO:0000256" key="3">
    <source>
        <dbReference type="ARBA" id="ARBA00022741"/>
    </source>
</evidence>
<evidence type="ECO:0000259" key="8">
    <source>
        <dbReference type="PROSITE" id="PS51709"/>
    </source>
</evidence>
<dbReference type="InterPro" id="IPR025867">
    <property type="entry name" value="MnmE_helical"/>
</dbReference>
<evidence type="ECO:0000256" key="5">
    <source>
        <dbReference type="ARBA" id="ARBA00023134"/>
    </source>
</evidence>
<comment type="caution">
    <text evidence="6">Lacks conserved residue(s) required for the propagation of feature annotation.</text>
</comment>
<evidence type="ECO:0000313" key="9">
    <source>
        <dbReference type="EMBL" id="MCY0092813.1"/>
    </source>
</evidence>
<comment type="caution">
    <text evidence="9">The sequence shown here is derived from an EMBL/GenBank/DDBJ whole genome shotgun (WGS) entry which is preliminary data.</text>
</comment>
<sequence>MRETIFALSTGHPPAGVAVIRISGPGVRFGLETLTGSVPPARVARLCALRDSNGLVLDRGLVLYFPGPQSFTGEDVAELQIHGSRASISAVLESLSELEGYRPAEAGEYTRRAFENGCMDLTAVEGLSDLIRAETEAQRRQALGQADGTLQILYDTWAKRLTHARAMIEAELDFSDEDDIPGSVTDRIWPEMKLLAEEISDHLNKARYGEIVRDGFRVALVGAPNVGKSSLLNSLAGRDIAIVSDIPGTTRDVIETRLDLGGHLVVLQDTAGLRDTESPVELEGIRRSRLTADTADLVLELRELGTGVALTHPPLPDDKVLMLWTKSDLMEGQELRAKSDGLAISSKTGHGLDALVALISERLDKLGRGTTEGLPTRERHVLLLQTCLKEVGAALDAISAPIEIRSEHLRFAAVALGRITGTVDVEDLLGVIFSEFCVGK</sequence>
<feature type="binding site" evidence="6">
    <location>
        <position position="250"/>
    </location>
    <ligand>
        <name>Mg(2+)</name>
        <dbReference type="ChEBI" id="CHEBI:18420"/>
    </ligand>
</feature>
<dbReference type="Gene3D" id="3.30.1360.120">
    <property type="entry name" value="Probable tRNA modification gtpase trme, domain 1"/>
    <property type="match status" value="1"/>
</dbReference>
<dbReference type="NCBIfam" id="TIGR00231">
    <property type="entry name" value="small_GTP"/>
    <property type="match status" value="1"/>
</dbReference>
<dbReference type="NCBIfam" id="TIGR00450">
    <property type="entry name" value="mnmE_trmE_thdF"/>
    <property type="match status" value="1"/>
</dbReference>
<dbReference type="Proteomes" id="UP001081283">
    <property type="component" value="Unassembled WGS sequence"/>
</dbReference>
<feature type="binding site" evidence="6">
    <location>
        <begin position="225"/>
        <end position="230"/>
    </location>
    <ligand>
        <name>GTP</name>
        <dbReference type="ChEBI" id="CHEBI:37565"/>
    </ligand>
</feature>
<dbReference type="InterPro" id="IPR006073">
    <property type="entry name" value="GTP-bd"/>
</dbReference>
<dbReference type="GO" id="GO:0016787">
    <property type="term" value="F:hydrolase activity"/>
    <property type="evidence" value="ECO:0007669"/>
    <property type="project" value="UniProtKB-KW"/>
</dbReference>
<dbReference type="SUPFAM" id="SSF116878">
    <property type="entry name" value="TrmE connector domain"/>
    <property type="match status" value="1"/>
</dbReference>
<dbReference type="PROSITE" id="PS51709">
    <property type="entry name" value="G_TRME"/>
    <property type="match status" value="1"/>
</dbReference>
<dbReference type="InterPro" id="IPR018948">
    <property type="entry name" value="GTP-bd_TrmE_N"/>
</dbReference>
<proteinExistence type="inferred from homology"/>
<feature type="binding site" evidence="6">
    <location>
        <position position="244"/>
    </location>
    <ligand>
        <name>K(+)</name>
        <dbReference type="ChEBI" id="CHEBI:29103"/>
    </ligand>
</feature>
<feature type="binding site" evidence="6">
    <location>
        <begin position="244"/>
        <end position="250"/>
    </location>
    <ligand>
        <name>GTP</name>
        <dbReference type="ChEBI" id="CHEBI:37565"/>
    </ligand>
</feature>
<dbReference type="Pfam" id="PF12631">
    <property type="entry name" value="MnmE_helical"/>
    <property type="match status" value="1"/>
</dbReference>